<feature type="active site" description="Proton donor/acceptor" evidence="9">
    <location>
        <position position="143"/>
    </location>
</feature>
<gene>
    <name evidence="13" type="primary">dapB_1</name>
    <name evidence="9" type="synonym">dapB</name>
    <name evidence="13" type="ORF">ERS852471_01324</name>
</gene>
<dbReference type="InterPro" id="IPR036291">
    <property type="entry name" value="NAD(P)-bd_dom_sf"/>
</dbReference>
<comment type="subcellular location">
    <subcellularLocation>
        <location evidence="9">Cytoplasm</location>
    </subcellularLocation>
</comment>
<comment type="similarity">
    <text evidence="1 9">Belongs to the DapB family.</text>
</comment>
<evidence type="ECO:0000256" key="2">
    <source>
        <dbReference type="ARBA" id="ARBA00022490"/>
    </source>
</evidence>
<keyword evidence="2 9" id="KW-0963">Cytoplasm</keyword>
<dbReference type="Gene3D" id="3.30.360.10">
    <property type="entry name" value="Dihydrodipicolinate Reductase, domain 2"/>
    <property type="match status" value="1"/>
</dbReference>
<dbReference type="HAMAP" id="MF_00102">
    <property type="entry name" value="DapB"/>
    <property type="match status" value="1"/>
</dbReference>
<evidence type="ECO:0000256" key="10">
    <source>
        <dbReference type="NCBIfam" id="TIGR00036"/>
    </source>
</evidence>
<evidence type="ECO:0000256" key="7">
    <source>
        <dbReference type="ARBA" id="ARBA00023027"/>
    </source>
</evidence>
<feature type="domain" description="Dihydrodipicolinate reductase N-terminal" evidence="11">
    <location>
        <begin position="3"/>
        <end position="113"/>
    </location>
</feature>
<keyword evidence="8 9" id="KW-0457">Lysine biosynthesis</keyword>
<name>A0A174E339_9CLOT</name>
<dbReference type="GO" id="GO:0009089">
    <property type="term" value="P:lysine biosynthetic process via diaminopimelate"/>
    <property type="evidence" value="ECO:0007669"/>
    <property type="project" value="UniProtKB-UniRule"/>
</dbReference>
<dbReference type="FunFam" id="3.30.360.10:FF:000004">
    <property type="entry name" value="4-hydroxy-tetrahydrodipicolinate reductase"/>
    <property type="match status" value="1"/>
</dbReference>
<comment type="catalytic activity">
    <reaction evidence="9">
        <text>(S)-2,3,4,5-tetrahydrodipicolinate + NAD(+) + H2O = (2S,4S)-4-hydroxy-2,3,4,5-tetrahydrodipicolinate + NADH + H(+)</text>
        <dbReference type="Rhea" id="RHEA:35323"/>
        <dbReference type="ChEBI" id="CHEBI:15377"/>
        <dbReference type="ChEBI" id="CHEBI:15378"/>
        <dbReference type="ChEBI" id="CHEBI:16845"/>
        <dbReference type="ChEBI" id="CHEBI:57540"/>
        <dbReference type="ChEBI" id="CHEBI:57945"/>
        <dbReference type="ChEBI" id="CHEBI:67139"/>
        <dbReference type="EC" id="1.17.1.8"/>
    </reaction>
</comment>
<dbReference type="OrthoDB" id="9790352at2"/>
<reference evidence="13 14" key="1">
    <citation type="submission" date="2015-09" db="EMBL/GenBank/DDBJ databases">
        <authorList>
            <consortium name="Pathogen Informatics"/>
        </authorList>
    </citation>
    <scope>NUCLEOTIDE SEQUENCE [LARGE SCALE GENOMIC DNA]</scope>
    <source>
        <strain evidence="13 14">2789STDY5834856</strain>
    </source>
</reference>
<dbReference type="EC" id="1.17.1.8" evidence="9 10"/>
<evidence type="ECO:0000313" key="13">
    <source>
        <dbReference type="EMBL" id="CUO30695.1"/>
    </source>
</evidence>
<proteinExistence type="inferred from homology"/>
<feature type="binding site" evidence="9">
    <location>
        <begin position="8"/>
        <end position="13"/>
    </location>
    <ligand>
        <name>NAD(+)</name>
        <dbReference type="ChEBI" id="CHEBI:57540"/>
    </ligand>
</feature>
<dbReference type="GO" id="GO:0016726">
    <property type="term" value="F:oxidoreductase activity, acting on CH or CH2 groups, NAD or NADP as acceptor"/>
    <property type="evidence" value="ECO:0007669"/>
    <property type="project" value="UniProtKB-UniRule"/>
</dbReference>
<dbReference type="PANTHER" id="PTHR20836">
    <property type="entry name" value="DIHYDRODIPICOLINATE REDUCTASE"/>
    <property type="match status" value="1"/>
</dbReference>
<dbReference type="GO" id="GO:0008839">
    <property type="term" value="F:4-hydroxy-tetrahydrodipicolinate reductase"/>
    <property type="evidence" value="ECO:0007669"/>
    <property type="project" value="UniProtKB-UniRule"/>
</dbReference>
<comment type="caution">
    <text evidence="9">Was originally thought to be a dihydrodipicolinate reductase (DHDPR), catalyzing the conversion of dihydrodipicolinate to tetrahydrodipicolinate. However, it was shown in E.coli that the substrate of the enzymatic reaction is not dihydrodipicolinate (DHDP) but in fact (2S,4S)-4-hydroxy-2,3,4,5-tetrahydrodipicolinic acid (HTPA), the product released by the DapA-catalyzed reaction.</text>
</comment>
<evidence type="ECO:0000256" key="4">
    <source>
        <dbReference type="ARBA" id="ARBA00022857"/>
    </source>
</evidence>
<keyword evidence="5 9" id="KW-0220">Diaminopimelate biosynthesis</keyword>
<dbReference type="GO" id="GO:0050661">
    <property type="term" value="F:NADP binding"/>
    <property type="evidence" value="ECO:0007669"/>
    <property type="project" value="UniProtKB-UniRule"/>
</dbReference>
<feature type="binding site" evidence="9">
    <location>
        <position position="144"/>
    </location>
    <ligand>
        <name>(S)-2,3,4,5-tetrahydrodipicolinate</name>
        <dbReference type="ChEBI" id="CHEBI:16845"/>
    </ligand>
</feature>
<feature type="binding site" evidence="9">
    <location>
        <begin position="153"/>
        <end position="154"/>
    </location>
    <ligand>
        <name>(S)-2,3,4,5-tetrahydrodipicolinate</name>
        <dbReference type="ChEBI" id="CHEBI:16845"/>
    </ligand>
</feature>
<dbReference type="GO" id="GO:0019877">
    <property type="term" value="P:diaminopimelate biosynthetic process"/>
    <property type="evidence" value="ECO:0007669"/>
    <property type="project" value="UniProtKB-UniRule"/>
</dbReference>
<dbReference type="SUPFAM" id="SSF51735">
    <property type="entry name" value="NAD(P)-binding Rossmann-fold domains"/>
    <property type="match status" value="1"/>
</dbReference>
<dbReference type="AlphaFoldDB" id="A0A174E339"/>
<dbReference type="PROSITE" id="PS01298">
    <property type="entry name" value="DAPB"/>
    <property type="match status" value="1"/>
</dbReference>
<comment type="catalytic activity">
    <reaction evidence="9">
        <text>(S)-2,3,4,5-tetrahydrodipicolinate + NADP(+) + H2O = (2S,4S)-4-hydroxy-2,3,4,5-tetrahydrodipicolinate + NADPH + H(+)</text>
        <dbReference type="Rhea" id="RHEA:35331"/>
        <dbReference type="ChEBI" id="CHEBI:15377"/>
        <dbReference type="ChEBI" id="CHEBI:15378"/>
        <dbReference type="ChEBI" id="CHEBI:16845"/>
        <dbReference type="ChEBI" id="CHEBI:57783"/>
        <dbReference type="ChEBI" id="CHEBI:58349"/>
        <dbReference type="ChEBI" id="CHEBI:67139"/>
        <dbReference type="EC" id="1.17.1.8"/>
    </reaction>
</comment>
<evidence type="ECO:0000259" key="12">
    <source>
        <dbReference type="Pfam" id="PF05173"/>
    </source>
</evidence>
<dbReference type="RefSeq" id="WP_055264917.1">
    <property type="nucleotide sequence ID" value="NZ_CABIXQ010000007.1"/>
</dbReference>
<comment type="subunit">
    <text evidence="9">Homotetramer.</text>
</comment>
<feature type="active site" description="Proton donor" evidence="9">
    <location>
        <position position="147"/>
    </location>
</feature>
<accession>A0A174E339</accession>
<dbReference type="GO" id="GO:0005829">
    <property type="term" value="C:cytosol"/>
    <property type="evidence" value="ECO:0007669"/>
    <property type="project" value="TreeGrafter"/>
</dbReference>
<dbReference type="PIRSF" id="PIRSF000161">
    <property type="entry name" value="DHPR"/>
    <property type="match status" value="1"/>
</dbReference>
<feature type="binding site" evidence="9">
    <location>
        <position position="34"/>
    </location>
    <ligand>
        <name>NAD(+)</name>
        <dbReference type="ChEBI" id="CHEBI:57540"/>
    </ligand>
</feature>
<evidence type="ECO:0000256" key="5">
    <source>
        <dbReference type="ARBA" id="ARBA00022915"/>
    </source>
</evidence>
<dbReference type="InterPro" id="IPR022664">
    <property type="entry name" value="DapB_N_CS"/>
</dbReference>
<evidence type="ECO:0000256" key="6">
    <source>
        <dbReference type="ARBA" id="ARBA00023002"/>
    </source>
</evidence>
<comment type="pathway">
    <text evidence="9">Amino-acid biosynthesis; L-lysine biosynthesis via DAP pathway; (S)-tetrahydrodipicolinate from L-aspartate: step 4/4.</text>
</comment>
<feature type="binding site" evidence="9">
    <location>
        <position position="35"/>
    </location>
    <ligand>
        <name>NADP(+)</name>
        <dbReference type="ChEBI" id="CHEBI:58349"/>
    </ligand>
</feature>
<dbReference type="NCBIfam" id="TIGR00036">
    <property type="entry name" value="dapB"/>
    <property type="match status" value="1"/>
</dbReference>
<dbReference type="Proteomes" id="UP000095594">
    <property type="component" value="Unassembled WGS sequence"/>
</dbReference>
<evidence type="ECO:0000313" key="14">
    <source>
        <dbReference type="Proteomes" id="UP000095594"/>
    </source>
</evidence>
<keyword evidence="6 9" id="KW-0560">Oxidoreductase</keyword>
<feature type="domain" description="Dihydrodipicolinate reductase C-terminal" evidence="12">
    <location>
        <begin position="116"/>
        <end position="250"/>
    </location>
</feature>
<dbReference type="Pfam" id="PF01113">
    <property type="entry name" value="DapB_N"/>
    <property type="match status" value="1"/>
</dbReference>
<dbReference type="GO" id="GO:0051287">
    <property type="term" value="F:NAD binding"/>
    <property type="evidence" value="ECO:0007669"/>
    <property type="project" value="UniProtKB-UniRule"/>
</dbReference>
<evidence type="ECO:0000256" key="1">
    <source>
        <dbReference type="ARBA" id="ARBA00006642"/>
    </source>
</evidence>
<evidence type="ECO:0000256" key="3">
    <source>
        <dbReference type="ARBA" id="ARBA00022605"/>
    </source>
</evidence>
<dbReference type="InterPro" id="IPR023940">
    <property type="entry name" value="DHDPR_bac"/>
</dbReference>
<keyword evidence="7 9" id="KW-0520">NAD</keyword>
<dbReference type="SUPFAM" id="SSF55347">
    <property type="entry name" value="Glyceraldehyde-3-phosphate dehydrogenase-like, C-terminal domain"/>
    <property type="match status" value="1"/>
</dbReference>
<sequence>MLKVILNGCNGAMGRAVTKVVSESLDVEIVAGIDKNIEMHQNSYEVFNNIFDYKGKADVIIDFSHPSCLDDILSYGKKNNTPMVIATTGLSSEDYKKIESVAKNVPIFKAANMSLGVNLLIDLVKKAALALQENFDIEIIEKHHNKKVDAPSGTALMIADAINEELDNSMEYKYGREGKKAKREEKEIGIHAVRGGTIPGEHTVIFAGLDEILEVKHTALSKNVFASGAVKAAKFIVNKENGLYKMEDLMN</sequence>
<dbReference type="Pfam" id="PF05173">
    <property type="entry name" value="DapB_C"/>
    <property type="match status" value="1"/>
</dbReference>
<dbReference type="PANTHER" id="PTHR20836:SF7">
    <property type="entry name" value="4-HYDROXY-TETRAHYDRODIPICOLINATE REDUCTASE"/>
    <property type="match status" value="1"/>
</dbReference>
<dbReference type="InterPro" id="IPR000846">
    <property type="entry name" value="DapB_N"/>
</dbReference>
<protein>
    <recommendedName>
        <fullName evidence="9 10">4-hydroxy-tetrahydrodipicolinate reductase</fullName>
        <shortName evidence="9">HTPA reductase</shortName>
        <ecNumber evidence="9 10">1.17.1.8</ecNumber>
    </recommendedName>
</protein>
<organism evidence="13 14">
    <name type="scientific">Clostridium disporicum</name>
    <dbReference type="NCBI Taxonomy" id="84024"/>
    <lineage>
        <taxon>Bacteria</taxon>
        <taxon>Bacillati</taxon>
        <taxon>Bacillota</taxon>
        <taxon>Clostridia</taxon>
        <taxon>Eubacteriales</taxon>
        <taxon>Clostridiaceae</taxon>
        <taxon>Clostridium</taxon>
    </lineage>
</organism>
<keyword evidence="4 9" id="KW-0521">NADP</keyword>
<evidence type="ECO:0000256" key="8">
    <source>
        <dbReference type="ARBA" id="ARBA00023154"/>
    </source>
</evidence>
<dbReference type="EMBL" id="CYZX01000007">
    <property type="protein sequence ID" value="CUO30695.1"/>
    <property type="molecule type" value="Genomic_DNA"/>
</dbReference>
<evidence type="ECO:0000256" key="9">
    <source>
        <dbReference type="HAMAP-Rule" id="MF_00102"/>
    </source>
</evidence>
<dbReference type="Gene3D" id="3.40.50.720">
    <property type="entry name" value="NAD(P)-binding Rossmann-like Domain"/>
    <property type="match status" value="1"/>
</dbReference>
<evidence type="ECO:0000259" key="11">
    <source>
        <dbReference type="Pfam" id="PF01113"/>
    </source>
</evidence>
<comment type="function">
    <text evidence="9">Catalyzes the conversion of 4-hydroxy-tetrahydrodipicolinate (HTPA) to tetrahydrodipicolinate.</text>
</comment>
<dbReference type="UniPathway" id="UPA00034">
    <property type="reaction ID" value="UER00018"/>
</dbReference>
<keyword evidence="3 9" id="KW-0028">Amino-acid biosynthesis</keyword>
<dbReference type="CDD" id="cd02274">
    <property type="entry name" value="DHDPR_N"/>
    <property type="match status" value="1"/>
</dbReference>
<feature type="binding site" evidence="9">
    <location>
        <begin position="110"/>
        <end position="113"/>
    </location>
    <ligand>
        <name>NAD(+)</name>
        <dbReference type="ChEBI" id="CHEBI:57540"/>
    </ligand>
</feature>
<feature type="binding site" evidence="9">
    <location>
        <begin position="86"/>
        <end position="88"/>
    </location>
    <ligand>
        <name>NAD(+)</name>
        <dbReference type="ChEBI" id="CHEBI:57540"/>
    </ligand>
</feature>
<dbReference type="InterPro" id="IPR022663">
    <property type="entry name" value="DapB_C"/>
</dbReference>